<evidence type="ECO:0000256" key="5">
    <source>
        <dbReference type="ARBA" id="ARBA00022670"/>
    </source>
</evidence>
<keyword evidence="5" id="KW-0645">Protease</keyword>
<dbReference type="PROSITE" id="PS51283">
    <property type="entry name" value="DUSP"/>
    <property type="match status" value="1"/>
</dbReference>
<keyword evidence="6" id="KW-0677">Repeat</keyword>
<gene>
    <name evidence="14" type="ORF">KPH14_003612</name>
</gene>
<dbReference type="InterPro" id="IPR033841">
    <property type="entry name" value="Pep_USP48"/>
</dbReference>
<feature type="domain" description="DUSP" evidence="13">
    <location>
        <begin position="833"/>
        <end position="944"/>
    </location>
</feature>
<evidence type="ECO:0000259" key="13">
    <source>
        <dbReference type="PROSITE" id="PS51283"/>
    </source>
</evidence>
<dbReference type="InterPro" id="IPR038765">
    <property type="entry name" value="Papain-like_cys_pep_sf"/>
</dbReference>
<dbReference type="CDD" id="cd02668">
    <property type="entry name" value="Peptidase_C19L"/>
    <property type="match status" value="1"/>
</dbReference>
<evidence type="ECO:0000259" key="12">
    <source>
        <dbReference type="PROSITE" id="PS50235"/>
    </source>
</evidence>
<dbReference type="InterPro" id="IPR001394">
    <property type="entry name" value="Peptidase_C19_UCH"/>
</dbReference>
<dbReference type="Gene3D" id="3.30.2230.10">
    <property type="entry name" value="DUSP-like"/>
    <property type="match status" value="1"/>
</dbReference>
<evidence type="ECO:0000256" key="1">
    <source>
        <dbReference type="ARBA" id="ARBA00000707"/>
    </source>
</evidence>
<dbReference type="Pfam" id="PF00443">
    <property type="entry name" value="UCH"/>
    <property type="match status" value="1"/>
</dbReference>
<dbReference type="GO" id="GO:0016579">
    <property type="term" value="P:protein deubiquitination"/>
    <property type="evidence" value="ECO:0007669"/>
    <property type="project" value="InterPro"/>
</dbReference>
<dbReference type="CDD" id="cd01795">
    <property type="entry name" value="Ubl_USP48"/>
    <property type="match status" value="1"/>
</dbReference>
<dbReference type="InterPro" id="IPR028889">
    <property type="entry name" value="USP"/>
</dbReference>
<comment type="similarity">
    <text evidence="3">Belongs to the peptidase C19 family.</text>
</comment>
<evidence type="ECO:0000256" key="3">
    <source>
        <dbReference type="ARBA" id="ARBA00009085"/>
    </source>
</evidence>
<dbReference type="AlphaFoldDB" id="A0AAD9REE4"/>
<keyword evidence="7" id="KW-0833">Ubl conjugation pathway</keyword>
<feature type="compositionally biased region" description="Polar residues" evidence="11">
    <location>
        <begin position="1086"/>
        <end position="1096"/>
    </location>
</feature>
<protein>
    <recommendedName>
        <fullName evidence="4">ubiquitinyl hydrolase 1</fullName>
        <ecNumber evidence="4">3.4.19.12</ecNumber>
    </recommendedName>
</protein>
<accession>A0AAD9REE4</accession>
<dbReference type="GO" id="GO:0004197">
    <property type="term" value="F:cysteine-type endopeptidase activity"/>
    <property type="evidence" value="ECO:0007669"/>
    <property type="project" value="InterPro"/>
</dbReference>
<keyword evidence="15" id="KW-1185">Reference proteome</keyword>
<dbReference type="PROSITE" id="PS00972">
    <property type="entry name" value="USP_1"/>
    <property type="match status" value="1"/>
</dbReference>
<evidence type="ECO:0000256" key="7">
    <source>
        <dbReference type="ARBA" id="ARBA00022786"/>
    </source>
</evidence>
<sequence>MAPPKKTDLDKLAWSWIEAVTPEQIERIHLETAYRLGLKGCKNCKRNCTNNPQCLTGLGEEKYIKSQPAEIVSLESSLSELRDPTQYVGLKNLGATCYVNSLIQMWFHNEDMRRIIYKWDITEDPEEREALQQAKRAGLPYHPATAVGQLQYIFAMMQFGNRRLLDPMNLAIALSLDTRTQQDAQEFSKLLLCHIEGKLQQNSELQRMLQRLSQGKYSYINCCCACGTEYPTSTTFYELDLQLAATLKEAIEKYLTEEQLSGANQYHCVTCNDKKDARRFIRLESLPETLNIQLMRFVFHRDSGQKRKLNSFIHFPEDLDMSEYVRCPPHTHLYSLVAVLSHKGPSAHSGHYIANICNSAGEWYQFSDDKVEKMQNKRIEDSGNESVKNMKRGRVPKGFLSSNTAYMLVYKKLTTEAKSGNGKKVKVKRIDSEANNCSDPVSLERLTVKDKSDSTDEWKRKNNNENLKDAIESPGTVMKIEGDCKMDLDATVISKDHEFEIKDSGKGRGEQTKEVFGRNAKLDYKQLNGAAHRAMSCGERDFYEEVEFEKWQVSTTMRDLQKEIEDQNSKRQLVIDVYDVIASTISSTEYQWIPIDWLSKWLNGQSFADGVPPIDNSILMCSHYCLDPLKVNRAKCLPASAANLLYGKYRGGPRLDQNTLCEICVKRRCKMLRFKMVLERDHKEVGDFIRNFKESNETSYIVGADSLRSWRRLAMEKFSEYMEQEIEREDHPSARFFEEQSNNFDKDNYECTKEPEEGEENETVINFNEDLLCEHSLLKTPDSSRKIVPREAWAILRKYFPTSKEYPLGTALCSICEEKMENAQRAKKDDKIKAKQQKDELIDLYYARNRNEISKCEDPERVFYIVEKGFLDSWRSFIRYAESYSRIPPSGIQNAVLLCEPHKGLLYRPSINNELYSIVTAEEWSKLTQFYEVDHTIAIKKAASDFQTQPDSCASCMLARVEQERLESLKYDKAVIYIKCIDENDDSKTENITEVAAKRPKMDSSRPSRTRRKVKGSHELKVSSAITLKDLKVMTMQICGAGPYDQHLMLGEHELTDHSQSLAALGIFPGALLTLKIDTPVEAESSVESDATNLEMTSPEKGFKGTELVPS</sequence>
<name>A0AAD9REE4_9HYME</name>
<evidence type="ECO:0000256" key="4">
    <source>
        <dbReference type="ARBA" id="ARBA00012759"/>
    </source>
</evidence>
<evidence type="ECO:0000256" key="11">
    <source>
        <dbReference type="SAM" id="MobiDB-lite"/>
    </source>
</evidence>
<dbReference type="InterPro" id="IPR050164">
    <property type="entry name" value="Peptidase_C19"/>
</dbReference>
<reference evidence="14" key="2">
    <citation type="journal article" date="2023" name="Commun. Biol.">
        <title>Intrasexual cuticular hydrocarbon dimorphism in a wasp sheds light on hydrocarbon biosynthesis genes in Hymenoptera.</title>
        <authorList>
            <person name="Moris V.C."/>
            <person name="Podsiadlowski L."/>
            <person name="Martin S."/>
            <person name="Oeyen J.P."/>
            <person name="Donath A."/>
            <person name="Petersen M."/>
            <person name="Wilbrandt J."/>
            <person name="Misof B."/>
            <person name="Liedtke D."/>
            <person name="Thamm M."/>
            <person name="Scheiner R."/>
            <person name="Schmitt T."/>
            <person name="Niehuis O."/>
        </authorList>
    </citation>
    <scope>NUCLEOTIDE SEQUENCE</scope>
    <source>
        <strain evidence="14">GBR_01_08_01A</strain>
    </source>
</reference>
<evidence type="ECO:0000256" key="9">
    <source>
        <dbReference type="ARBA" id="ARBA00022807"/>
    </source>
</evidence>
<evidence type="ECO:0000256" key="8">
    <source>
        <dbReference type="ARBA" id="ARBA00022801"/>
    </source>
</evidence>
<dbReference type="InterPro" id="IPR044743">
    <property type="entry name" value="Ubl_USP48"/>
</dbReference>
<evidence type="ECO:0000256" key="2">
    <source>
        <dbReference type="ARBA" id="ARBA00004123"/>
    </source>
</evidence>
<dbReference type="EC" id="3.4.19.12" evidence="4"/>
<keyword evidence="10" id="KW-0539">Nucleus</keyword>
<evidence type="ECO:0000256" key="10">
    <source>
        <dbReference type="ARBA" id="ARBA00023242"/>
    </source>
</evidence>
<dbReference type="SUPFAM" id="SSF143791">
    <property type="entry name" value="DUSP-like"/>
    <property type="match status" value="2"/>
</dbReference>
<evidence type="ECO:0000313" key="14">
    <source>
        <dbReference type="EMBL" id="KAK2577521.1"/>
    </source>
</evidence>
<comment type="subcellular location">
    <subcellularLocation>
        <location evidence="2">Nucleus</location>
    </subcellularLocation>
</comment>
<dbReference type="PANTHER" id="PTHR24006">
    <property type="entry name" value="UBIQUITIN CARBOXYL-TERMINAL HYDROLASE"/>
    <property type="match status" value="1"/>
</dbReference>
<dbReference type="Proteomes" id="UP001258017">
    <property type="component" value="Unassembled WGS sequence"/>
</dbReference>
<keyword evidence="9" id="KW-0788">Thiol protease</keyword>
<dbReference type="SUPFAM" id="SSF54236">
    <property type="entry name" value="Ubiquitin-like"/>
    <property type="match status" value="1"/>
</dbReference>
<dbReference type="GO" id="GO:0005829">
    <property type="term" value="C:cytosol"/>
    <property type="evidence" value="ECO:0007669"/>
    <property type="project" value="TreeGrafter"/>
</dbReference>
<keyword evidence="8" id="KW-0378">Hydrolase</keyword>
<feature type="domain" description="USP" evidence="12">
    <location>
        <begin position="88"/>
        <end position="413"/>
    </location>
</feature>
<dbReference type="InterPro" id="IPR029071">
    <property type="entry name" value="Ubiquitin-like_domsf"/>
</dbReference>
<dbReference type="PROSITE" id="PS00973">
    <property type="entry name" value="USP_2"/>
    <property type="match status" value="1"/>
</dbReference>
<dbReference type="Gene3D" id="3.90.70.10">
    <property type="entry name" value="Cysteine proteinases"/>
    <property type="match status" value="1"/>
</dbReference>
<comment type="caution">
    <text evidence="14">The sequence shown here is derived from an EMBL/GenBank/DDBJ whole genome shotgun (WGS) entry which is preliminary data.</text>
</comment>
<reference evidence="14" key="1">
    <citation type="submission" date="2021-08" db="EMBL/GenBank/DDBJ databases">
        <authorList>
            <person name="Misof B."/>
            <person name="Oliver O."/>
            <person name="Podsiadlowski L."/>
            <person name="Donath A."/>
            <person name="Peters R."/>
            <person name="Mayer C."/>
            <person name="Rust J."/>
            <person name="Gunkel S."/>
            <person name="Lesny P."/>
            <person name="Martin S."/>
            <person name="Oeyen J.P."/>
            <person name="Petersen M."/>
            <person name="Panagiotis P."/>
            <person name="Wilbrandt J."/>
            <person name="Tanja T."/>
        </authorList>
    </citation>
    <scope>NUCLEOTIDE SEQUENCE</scope>
    <source>
        <strain evidence="14">GBR_01_08_01A</strain>
        <tissue evidence="14">Thorax + abdomen</tissue>
    </source>
</reference>
<dbReference type="EMBL" id="JAIFRP010004357">
    <property type="protein sequence ID" value="KAK2577521.1"/>
    <property type="molecule type" value="Genomic_DNA"/>
</dbReference>
<dbReference type="GO" id="GO:0006508">
    <property type="term" value="P:proteolysis"/>
    <property type="evidence" value="ECO:0007669"/>
    <property type="project" value="UniProtKB-KW"/>
</dbReference>
<dbReference type="InterPro" id="IPR035927">
    <property type="entry name" value="DUSP-like_sf"/>
</dbReference>
<evidence type="ECO:0000313" key="15">
    <source>
        <dbReference type="Proteomes" id="UP001258017"/>
    </source>
</evidence>
<dbReference type="InterPro" id="IPR006615">
    <property type="entry name" value="Pept_C19_DUSP"/>
</dbReference>
<dbReference type="PROSITE" id="PS50235">
    <property type="entry name" value="USP_3"/>
    <property type="match status" value="1"/>
</dbReference>
<feature type="region of interest" description="Disordered" evidence="11">
    <location>
        <begin position="1086"/>
        <end position="1111"/>
    </location>
</feature>
<dbReference type="PANTHER" id="PTHR24006:SF722">
    <property type="entry name" value="UBIQUITIN CARBOXYL-TERMINAL HYDROLASE 48"/>
    <property type="match status" value="1"/>
</dbReference>
<comment type="catalytic activity">
    <reaction evidence="1">
        <text>Thiol-dependent hydrolysis of ester, thioester, amide, peptide and isopeptide bonds formed by the C-terminal Gly of ubiquitin (a 76-residue protein attached to proteins as an intracellular targeting signal).</text>
        <dbReference type="EC" id="3.4.19.12"/>
    </reaction>
</comment>
<dbReference type="InterPro" id="IPR018200">
    <property type="entry name" value="USP_CS"/>
</dbReference>
<dbReference type="GO" id="GO:0005634">
    <property type="term" value="C:nucleus"/>
    <property type="evidence" value="ECO:0007669"/>
    <property type="project" value="UniProtKB-SubCell"/>
</dbReference>
<dbReference type="GO" id="GO:0004843">
    <property type="term" value="F:cysteine-type deubiquitinase activity"/>
    <property type="evidence" value="ECO:0007669"/>
    <property type="project" value="UniProtKB-EC"/>
</dbReference>
<evidence type="ECO:0000256" key="6">
    <source>
        <dbReference type="ARBA" id="ARBA00022737"/>
    </source>
</evidence>
<dbReference type="SUPFAM" id="SSF54001">
    <property type="entry name" value="Cysteine proteinases"/>
    <property type="match status" value="1"/>
</dbReference>
<organism evidence="14 15">
    <name type="scientific">Odynerus spinipes</name>
    <dbReference type="NCBI Taxonomy" id="1348599"/>
    <lineage>
        <taxon>Eukaryota</taxon>
        <taxon>Metazoa</taxon>
        <taxon>Ecdysozoa</taxon>
        <taxon>Arthropoda</taxon>
        <taxon>Hexapoda</taxon>
        <taxon>Insecta</taxon>
        <taxon>Pterygota</taxon>
        <taxon>Neoptera</taxon>
        <taxon>Endopterygota</taxon>
        <taxon>Hymenoptera</taxon>
        <taxon>Apocrita</taxon>
        <taxon>Aculeata</taxon>
        <taxon>Vespoidea</taxon>
        <taxon>Vespidae</taxon>
        <taxon>Eumeninae</taxon>
        <taxon>Odynerus</taxon>
    </lineage>
</organism>
<proteinExistence type="inferred from homology"/>